<evidence type="ECO:0000256" key="5">
    <source>
        <dbReference type="SAM" id="MobiDB-lite"/>
    </source>
</evidence>
<evidence type="ECO:0000259" key="6">
    <source>
        <dbReference type="PROSITE" id="PS51720"/>
    </source>
</evidence>
<accession>A0AAN8LIN3</accession>
<dbReference type="PANTHER" id="PTHR10903">
    <property type="entry name" value="GTPASE, IMAP FAMILY MEMBER-RELATED"/>
    <property type="match status" value="1"/>
</dbReference>
<name>A0AAN8LIN3_9TELE</name>
<gene>
    <name evidence="7" type="ORF">J4Q44_G00184790</name>
</gene>
<dbReference type="InterPro" id="IPR027417">
    <property type="entry name" value="P-loop_NTPase"/>
</dbReference>
<evidence type="ECO:0000256" key="1">
    <source>
        <dbReference type="ARBA" id="ARBA00008535"/>
    </source>
</evidence>
<evidence type="ECO:0000313" key="8">
    <source>
        <dbReference type="Proteomes" id="UP001356427"/>
    </source>
</evidence>
<dbReference type="FunFam" id="3.40.50.300:FF:000366">
    <property type="entry name" value="GTPase, IMAP family member 2"/>
    <property type="match status" value="1"/>
</dbReference>
<keyword evidence="8" id="KW-1185">Reference proteome</keyword>
<keyword evidence="2" id="KW-0547">Nucleotide-binding</keyword>
<dbReference type="PROSITE" id="PS51720">
    <property type="entry name" value="G_AIG1"/>
    <property type="match status" value="1"/>
</dbReference>
<dbReference type="EMBL" id="JAGTTL010000016">
    <property type="protein sequence ID" value="KAK6310424.1"/>
    <property type="molecule type" value="Genomic_DNA"/>
</dbReference>
<dbReference type="InterPro" id="IPR006703">
    <property type="entry name" value="G_AIG1"/>
</dbReference>
<evidence type="ECO:0000256" key="2">
    <source>
        <dbReference type="ARBA" id="ARBA00022741"/>
    </source>
</evidence>
<feature type="region of interest" description="Disordered" evidence="5">
    <location>
        <begin position="1"/>
        <end position="27"/>
    </location>
</feature>
<feature type="domain" description="AIG1-type G" evidence="6">
    <location>
        <begin position="29"/>
        <end position="228"/>
    </location>
</feature>
<dbReference type="PANTHER" id="PTHR10903:SF180">
    <property type="entry name" value="GTPASE IMAP FAMILY MEMBER 7-LIKE"/>
    <property type="match status" value="1"/>
</dbReference>
<evidence type="ECO:0000313" key="7">
    <source>
        <dbReference type="EMBL" id="KAK6310424.1"/>
    </source>
</evidence>
<sequence>MASSKSTDEDYPLKAVQRRSSVDGRRPNMSMSRIALVGKTGAGKSSSANTILGRDAFRSAVSGYSVTRECSKETGEVGGREVTIVDTPGLFDTSLSEETVKREIAKCVNMSAPGPHAIIVVIKVGTFTEEERSAVKKVEEIFGKDAKKYTMILFTHGDKVKGGIEKCVEQAGEDLKLILKTFGNRYHIFNNMKTNDRTQVCELFEKIDDMVADNNGDFYSNYTYLKVSKMLEERESKLKEVYEKKLREEVKALKSKYDEALCALREENLTLKEAEREGRNRESERTLKRLDNRIQETKRFYDGLKKRTRYVVEQVPETEDFDDIVGRYPETLSLKWN</sequence>
<evidence type="ECO:0000256" key="4">
    <source>
        <dbReference type="SAM" id="Coils"/>
    </source>
</evidence>
<keyword evidence="4" id="KW-0175">Coiled coil</keyword>
<dbReference type="Proteomes" id="UP001356427">
    <property type="component" value="Unassembled WGS sequence"/>
</dbReference>
<organism evidence="7 8">
    <name type="scientific">Coregonus suidteri</name>
    <dbReference type="NCBI Taxonomy" id="861788"/>
    <lineage>
        <taxon>Eukaryota</taxon>
        <taxon>Metazoa</taxon>
        <taxon>Chordata</taxon>
        <taxon>Craniata</taxon>
        <taxon>Vertebrata</taxon>
        <taxon>Euteleostomi</taxon>
        <taxon>Actinopterygii</taxon>
        <taxon>Neopterygii</taxon>
        <taxon>Teleostei</taxon>
        <taxon>Protacanthopterygii</taxon>
        <taxon>Salmoniformes</taxon>
        <taxon>Salmonidae</taxon>
        <taxon>Coregoninae</taxon>
        <taxon>Coregonus</taxon>
    </lineage>
</organism>
<feature type="coiled-coil region" evidence="4">
    <location>
        <begin position="243"/>
        <end position="307"/>
    </location>
</feature>
<dbReference type="GO" id="GO:0005525">
    <property type="term" value="F:GTP binding"/>
    <property type="evidence" value="ECO:0007669"/>
    <property type="project" value="UniProtKB-KW"/>
</dbReference>
<evidence type="ECO:0000256" key="3">
    <source>
        <dbReference type="ARBA" id="ARBA00023134"/>
    </source>
</evidence>
<dbReference type="CDD" id="cd01852">
    <property type="entry name" value="AIG1"/>
    <property type="match status" value="1"/>
</dbReference>
<dbReference type="SUPFAM" id="SSF52540">
    <property type="entry name" value="P-loop containing nucleoside triphosphate hydrolases"/>
    <property type="match status" value="1"/>
</dbReference>
<dbReference type="Gene3D" id="3.40.50.300">
    <property type="entry name" value="P-loop containing nucleotide triphosphate hydrolases"/>
    <property type="match status" value="1"/>
</dbReference>
<feature type="compositionally biased region" description="Basic and acidic residues" evidence="5">
    <location>
        <begin position="1"/>
        <end position="12"/>
    </location>
</feature>
<dbReference type="AlphaFoldDB" id="A0AAN8LIN3"/>
<reference evidence="7 8" key="1">
    <citation type="submission" date="2021-04" db="EMBL/GenBank/DDBJ databases">
        <authorList>
            <person name="De Guttry C."/>
            <person name="Zahm M."/>
            <person name="Klopp C."/>
            <person name="Cabau C."/>
            <person name="Louis A."/>
            <person name="Berthelot C."/>
            <person name="Parey E."/>
            <person name="Roest Crollius H."/>
            <person name="Montfort J."/>
            <person name="Robinson-Rechavi M."/>
            <person name="Bucao C."/>
            <person name="Bouchez O."/>
            <person name="Gislard M."/>
            <person name="Lluch J."/>
            <person name="Milhes M."/>
            <person name="Lampietro C."/>
            <person name="Lopez Roques C."/>
            <person name="Donnadieu C."/>
            <person name="Braasch I."/>
            <person name="Desvignes T."/>
            <person name="Postlethwait J."/>
            <person name="Bobe J."/>
            <person name="Wedekind C."/>
            <person name="Guiguen Y."/>
        </authorList>
    </citation>
    <scope>NUCLEOTIDE SEQUENCE [LARGE SCALE GENOMIC DNA]</scope>
    <source>
        <strain evidence="7">Cs_M1</strain>
        <tissue evidence="7">Blood</tissue>
    </source>
</reference>
<keyword evidence="3" id="KW-0342">GTP-binding</keyword>
<proteinExistence type="inferred from homology"/>
<dbReference type="Pfam" id="PF04548">
    <property type="entry name" value="AIG1"/>
    <property type="match status" value="1"/>
</dbReference>
<comment type="similarity">
    <text evidence="1">Belongs to the TRAFAC class TrmE-Era-EngA-EngB-Septin-like GTPase superfamily. AIG1/Toc34/Toc159-like paraseptin GTPase family. IAN subfamily.</text>
</comment>
<protein>
    <recommendedName>
        <fullName evidence="6">AIG1-type G domain-containing protein</fullName>
    </recommendedName>
</protein>
<comment type="caution">
    <text evidence="7">The sequence shown here is derived from an EMBL/GenBank/DDBJ whole genome shotgun (WGS) entry which is preliminary data.</text>
</comment>
<dbReference type="InterPro" id="IPR045058">
    <property type="entry name" value="GIMA/IAN/Toc"/>
</dbReference>